<dbReference type="EMBL" id="SLXL01000015">
    <property type="protein sequence ID" value="TCP20913.1"/>
    <property type="molecule type" value="Genomic_DNA"/>
</dbReference>
<proteinExistence type="predicted"/>
<evidence type="ECO:0000313" key="2">
    <source>
        <dbReference type="Proteomes" id="UP000295733"/>
    </source>
</evidence>
<evidence type="ECO:0008006" key="3">
    <source>
        <dbReference type="Google" id="ProtNLM"/>
    </source>
</evidence>
<comment type="caution">
    <text evidence="1">The sequence shown here is derived from an EMBL/GenBank/DDBJ whole genome shotgun (WGS) entry which is preliminary data.</text>
</comment>
<sequence>MAFVRHIQRDDREIRSIHPTQLDCKYIVQDKDGRKVLQLNTYGSEDRDIPGKLSQTLQFSEGSAKELYEILKREFGF</sequence>
<keyword evidence="2" id="KW-1185">Reference proteome</keyword>
<evidence type="ECO:0000313" key="1">
    <source>
        <dbReference type="EMBL" id="TCP20913.1"/>
    </source>
</evidence>
<protein>
    <recommendedName>
        <fullName evidence="3">Methionyl-tRNA formyltransferase</fullName>
    </recommendedName>
</protein>
<organism evidence="1 2">
    <name type="scientific">Rhodovulum adriaticum</name>
    <name type="common">Rhodopseudomonas adriatica</name>
    <dbReference type="NCBI Taxonomy" id="35804"/>
    <lineage>
        <taxon>Bacteria</taxon>
        <taxon>Pseudomonadati</taxon>
        <taxon>Pseudomonadota</taxon>
        <taxon>Alphaproteobacteria</taxon>
        <taxon>Rhodobacterales</taxon>
        <taxon>Paracoccaceae</taxon>
        <taxon>Rhodovulum</taxon>
    </lineage>
</organism>
<reference evidence="1 2" key="1">
    <citation type="submission" date="2019-03" db="EMBL/GenBank/DDBJ databases">
        <title>Genomic Encyclopedia of Type Strains, Phase IV (KMG-IV): sequencing the most valuable type-strain genomes for metagenomic binning, comparative biology and taxonomic classification.</title>
        <authorList>
            <person name="Goeker M."/>
        </authorList>
    </citation>
    <scope>NUCLEOTIDE SEQUENCE [LARGE SCALE GENOMIC DNA]</scope>
    <source>
        <strain evidence="1 2">DSM 2781</strain>
    </source>
</reference>
<accession>A0A4R2NHL6</accession>
<name>A0A4R2NHL6_RHOAD</name>
<dbReference type="AlphaFoldDB" id="A0A4R2NHL6"/>
<dbReference type="Proteomes" id="UP000295733">
    <property type="component" value="Unassembled WGS sequence"/>
</dbReference>
<gene>
    <name evidence="1" type="ORF">EV656_11534</name>
</gene>